<feature type="non-terminal residue" evidence="1">
    <location>
        <position position="1"/>
    </location>
</feature>
<proteinExistence type="predicted"/>
<dbReference type="Gene3D" id="1.25.10.10">
    <property type="entry name" value="Leucine-rich Repeat Variant"/>
    <property type="match status" value="1"/>
</dbReference>
<keyword evidence="2" id="KW-1185">Reference proteome</keyword>
<dbReference type="OrthoDB" id="63891at2759"/>
<accession>A0A7L1NMJ9</accession>
<reference evidence="1 2" key="1">
    <citation type="submission" date="2019-09" db="EMBL/GenBank/DDBJ databases">
        <title>Bird 10,000 Genomes (B10K) Project - Family phase.</title>
        <authorList>
            <person name="Zhang G."/>
        </authorList>
    </citation>
    <scope>NUCLEOTIDE SEQUENCE [LARGE SCALE GENOMIC DNA]</scope>
    <source>
        <strain evidence="1">B10K-DU-002-35</strain>
        <tissue evidence="1">Muscle</tissue>
    </source>
</reference>
<dbReference type="EMBL" id="VXBP01007759">
    <property type="protein sequence ID" value="NXO01165.1"/>
    <property type="molecule type" value="Genomic_DNA"/>
</dbReference>
<dbReference type="InterPro" id="IPR011989">
    <property type="entry name" value="ARM-like"/>
</dbReference>
<evidence type="ECO:0000313" key="2">
    <source>
        <dbReference type="Proteomes" id="UP000565785"/>
    </source>
</evidence>
<gene>
    <name evidence="1" type="primary">Togaram2_2</name>
    <name evidence="1" type="ORF">RHICYA_R09132</name>
</gene>
<protein>
    <submittedName>
        <fullName evidence="1">TGRM2 protein</fullName>
    </submittedName>
</protein>
<dbReference type="Proteomes" id="UP000565785">
    <property type="component" value="Unassembled WGS sequence"/>
</dbReference>
<organism evidence="1 2">
    <name type="scientific">Rhinopomastus cyanomelas</name>
    <name type="common">Common scimitarbill</name>
    <dbReference type="NCBI Taxonomy" id="113115"/>
    <lineage>
        <taxon>Eukaryota</taxon>
        <taxon>Metazoa</taxon>
        <taxon>Chordata</taxon>
        <taxon>Craniata</taxon>
        <taxon>Vertebrata</taxon>
        <taxon>Euteleostomi</taxon>
        <taxon>Archelosauria</taxon>
        <taxon>Archosauria</taxon>
        <taxon>Dinosauria</taxon>
        <taxon>Saurischia</taxon>
        <taxon>Theropoda</taxon>
        <taxon>Coelurosauria</taxon>
        <taxon>Aves</taxon>
        <taxon>Neognathae</taxon>
        <taxon>Neoaves</taxon>
        <taxon>Telluraves</taxon>
        <taxon>Coraciimorphae</taxon>
        <taxon>Bucerotiformes</taxon>
        <taxon>Rhinopomastidae</taxon>
        <taxon>Rhinopomastus</taxon>
    </lineage>
</organism>
<dbReference type="AlphaFoldDB" id="A0A7L1NMJ9"/>
<comment type="caution">
    <text evidence="1">The sequence shown here is derived from an EMBL/GenBank/DDBJ whole genome shotgun (WGS) entry which is preliminary data.</text>
</comment>
<feature type="non-terminal residue" evidence="1">
    <location>
        <position position="106"/>
    </location>
</feature>
<name>A0A7L1NMJ9_RHICY</name>
<sequence>EQTEQPNKLYKLLTTKEFETQMEGVVLLPDQCKSSPPQLTSIDIAQIFEIFVLRLHDCNEEVKQKALEVLALMVSLLRDALHPVLVSRVPIITHNVNSKNLEIYAA</sequence>
<dbReference type="InterPro" id="IPR016024">
    <property type="entry name" value="ARM-type_fold"/>
</dbReference>
<evidence type="ECO:0000313" key="1">
    <source>
        <dbReference type="EMBL" id="NXO01165.1"/>
    </source>
</evidence>
<dbReference type="SUPFAM" id="SSF48371">
    <property type="entry name" value="ARM repeat"/>
    <property type="match status" value="1"/>
</dbReference>